<accession>A0ACC2SX77</accession>
<comment type="caution">
    <text evidence="1">The sequence shown here is derived from an EMBL/GenBank/DDBJ whole genome shotgun (WGS) entry which is preliminary data.</text>
</comment>
<name>A0ACC2SX77_9FUNG</name>
<keyword evidence="2" id="KW-1185">Reference proteome</keyword>
<protein>
    <submittedName>
        <fullName evidence="1">Uncharacterized protein</fullName>
    </submittedName>
</protein>
<dbReference type="EMBL" id="QTSX02004272">
    <property type="protein sequence ID" value="KAJ9066946.1"/>
    <property type="molecule type" value="Genomic_DNA"/>
</dbReference>
<organism evidence="1 2">
    <name type="scientific">Entomophthora muscae</name>
    <dbReference type="NCBI Taxonomy" id="34485"/>
    <lineage>
        <taxon>Eukaryota</taxon>
        <taxon>Fungi</taxon>
        <taxon>Fungi incertae sedis</taxon>
        <taxon>Zoopagomycota</taxon>
        <taxon>Entomophthoromycotina</taxon>
        <taxon>Entomophthoromycetes</taxon>
        <taxon>Entomophthorales</taxon>
        <taxon>Entomophthoraceae</taxon>
        <taxon>Entomophthora</taxon>
    </lineage>
</organism>
<evidence type="ECO:0000313" key="1">
    <source>
        <dbReference type="EMBL" id="KAJ9066946.1"/>
    </source>
</evidence>
<evidence type="ECO:0000313" key="2">
    <source>
        <dbReference type="Proteomes" id="UP001165960"/>
    </source>
</evidence>
<reference evidence="1" key="1">
    <citation type="submission" date="2022-04" db="EMBL/GenBank/DDBJ databases">
        <title>Genome of the entomopathogenic fungus Entomophthora muscae.</title>
        <authorList>
            <person name="Elya C."/>
            <person name="Lovett B.R."/>
            <person name="Lee E."/>
            <person name="Macias A.M."/>
            <person name="Hajek A.E."/>
            <person name="De Bivort B.L."/>
            <person name="Kasson M.T."/>
            <person name="De Fine Licht H.H."/>
            <person name="Stajich J.E."/>
        </authorList>
    </citation>
    <scope>NUCLEOTIDE SEQUENCE</scope>
    <source>
        <strain evidence="1">Berkeley</strain>
    </source>
</reference>
<gene>
    <name evidence="1" type="ORF">DSO57_1004709</name>
</gene>
<sequence length="67" mass="7572">MAGDFTAWTDRLQDTFPPRNKPHNKGATMLHFMAQKELIFALDNKEDGLASLTQWAYDIDDTSIKGS</sequence>
<proteinExistence type="predicted"/>
<dbReference type="Proteomes" id="UP001165960">
    <property type="component" value="Unassembled WGS sequence"/>
</dbReference>